<sequence length="67" mass="7868">MKASIIREMDTQDLTEAISEKEVTLTKMKIGHKVADIENPIEIRKTRRTIARMKTELRRRELEEASK</sequence>
<evidence type="ECO:0000256" key="1">
    <source>
        <dbReference type="ARBA" id="ARBA00009254"/>
    </source>
</evidence>
<dbReference type="Pfam" id="PF00831">
    <property type="entry name" value="Ribosomal_L29"/>
    <property type="match status" value="1"/>
</dbReference>
<dbReference type="InterPro" id="IPR036049">
    <property type="entry name" value="Ribosomal_uL29_sf"/>
</dbReference>
<dbReference type="Gene3D" id="1.10.287.310">
    <property type="match status" value="1"/>
</dbReference>
<evidence type="ECO:0000256" key="2">
    <source>
        <dbReference type="ARBA" id="ARBA00022980"/>
    </source>
</evidence>
<evidence type="ECO:0000256" key="3">
    <source>
        <dbReference type="ARBA" id="ARBA00023274"/>
    </source>
</evidence>
<organism evidence="6 7">
    <name type="scientific">Parvicella tangerina</name>
    <dbReference type="NCBI Taxonomy" id="2829795"/>
    <lineage>
        <taxon>Bacteria</taxon>
        <taxon>Pseudomonadati</taxon>
        <taxon>Bacteroidota</taxon>
        <taxon>Flavobacteriia</taxon>
        <taxon>Flavobacteriales</taxon>
        <taxon>Parvicellaceae</taxon>
        <taxon>Parvicella</taxon>
    </lineage>
</organism>
<dbReference type="GO" id="GO:0003735">
    <property type="term" value="F:structural constituent of ribosome"/>
    <property type="evidence" value="ECO:0007669"/>
    <property type="project" value="InterPro"/>
</dbReference>
<accession>A0A916JKJ9</accession>
<dbReference type="Proteomes" id="UP000683507">
    <property type="component" value="Chromosome"/>
</dbReference>
<dbReference type="SUPFAM" id="SSF46561">
    <property type="entry name" value="Ribosomal protein L29 (L29p)"/>
    <property type="match status" value="1"/>
</dbReference>
<dbReference type="NCBIfam" id="TIGR00012">
    <property type="entry name" value="L29"/>
    <property type="match status" value="1"/>
</dbReference>
<dbReference type="GO" id="GO:1990904">
    <property type="term" value="C:ribonucleoprotein complex"/>
    <property type="evidence" value="ECO:0007669"/>
    <property type="project" value="UniProtKB-KW"/>
</dbReference>
<dbReference type="GO" id="GO:0006412">
    <property type="term" value="P:translation"/>
    <property type="evidence" value="ECO:0007669"/>
    <property type="project" value="UniProtKB-UniRule"/>
</dbReference>
<dbReference type="AlphaFoldDB" id="A0A916JKJ9"/>
<dbReference type="HAMAP" id="MF_00374">
    <property type="entry name" value="Ribosomal_uL29"/>
    <property type="match status" value="1"/>
</dbReference>
<proteinExistence type="inferred from homology"/>
<dbReference type="EMBL" id="OU015584">
    <property type="protein sequence ID" value="CAG5079053.1"/>
    <property type="molecule type" value="Genomic_DNA"/>
</dbReference>
<comment type="similarity">
    <text evidence="1 5">Belongs to the universal ribosomal protein uL29 family.</text>
</comment>
<keyword evidence="2 5" id="KW-0689">Ribosomal protein</keyword>
<gene>
    <name evidence="5" type="primary">rpmC</name>
    <name evidence="6" type="ORF">CRYO30217_00843</name>
</gene>
<keyword evidence="7" id="KW-1185">Reference proteome</keyword>
<evidence type="ECO:0000313" key="6">
    <source>
        <dbReference type="EMBL" id="CAG5079053.1"/>
    </source>
</evidence>
<dbReference type="InterPro" id="IPR018254">
    <property type="entry name" value="Ribosomal_uL29_CS"/>
</dbReference>
<keyword evidence="3 5" id="KW-0687">Ribonucleoprotein</keyword>
<dbReference type="GO" id="GO:0005840">
    <property type="term" value="C:ribosome"/>
    <property type="evidence" value="ECO:0007669"/>
    <property type="project" value="UniProtKB-KW"/>
</dbReference>
<protein>
    <recommendedName>
        <fullName evidence="4 5">Large ribosomal subunit protein uL29</fullName>
    </recommendedName>
</protein>
<dbReference type="RefSeq" id="WP_258541065.1">
    <property type="nucleotide sequence ID" value="NZ_OU015584.1"/>
</dbReference>
<dbReference type="InterPro" id="IPR001854">
    <property type="entry name" value="Ribosomal_uL29"/>
</dbReference>
<evidence type="ECO:0000256" key="4">
    <source>
        <dbReference type="ARBA" id="ARBA00035204"/>
    </source>
</evidence>
<reference evidence="6" key="1">
    <citation type="submission" date="2021-04" db="EMBL/GenBank/DDBJ databases">
        <authorList>
            <person name="Rodrigo-Torres L."/>
            <person name="Arahal R. D."/>
            <person name="Lucena T."/>
        </authorList>
    </citation>
    <scope>NUCLEOTIDE SEQUENCE</scope>
    <source>
        <strain evidence="6">AS29M-1</strain>
    </source>
</reference>
<evidence type="ECO:0000313" key="7">
    <source>
        <dbReference type="Proteomes" id="UP000683507"/>
    </source>
</evidence>
<dbReference type="PROSITE" id="PS00579">
    <property type="entry name" value="RIBOSOMAL_L29"/>
    <property type="match status" value="1"/>
</dbReference>
<dbReference type="KEGG" id="ptan:CRYO30217_00843"/>
<name>A0A916JKJ9_9FLAO</name>
<evidence type="ECO:0000256" key="5">
    <source>
        <dbReference type="HAMAP-Rule" id="MF_00374"/>
    </source>
</evidence>